<dbReference type="InterPro" id="IPR051223">
    <property type="entry name" value="Polycystin"/>
</dbReference>
<dbReference type="GO" id="GO:0005886">
    <property type="term" value="C:plasma membrane"/>
    <property type="evidence" value="ECO:0007669"/>
    <property type="project" value="UniProtKB-SubCell"/>
</dbReference>
<feature type="coiled-coil region" evidence="21">
    <location>
        <begin position="696"/>
        <end position="723"/>
    </location>
</feature>
<keyword evidence="6" id="KW-1003">Cell membrane</keyword>
<feature type="binding site" evidence="19">
    <location>
        <position position="647"/>
    </location>
    <ligand>
        <name>Ca(2+)</name>
        <dbReference type="ChEBI" id="CHEBI:29108"/>
        <label>2</label>
    </ligand>
</feature>
<evidence type="ECO:0000256" key="10">
    <source>
        <dbReference type="ARBA" id="ARBA00022989"/>
    </source>
</evidence>
<feature type="transmembrane region" description="Helical" evidence="22">
    <location>
        <begin position="535"/>
        <end position="556"/>
    </location>
</feature>
<feature type="transmembrane region" description="Helical" evidence="22">
    <location>
        <begin position="434"/>
        <end position="453"/>
    </location>
</feature>
<dbReference type="SUPFAM" id="SSF47473">
    <property type="entry name" value="EF-hand"/>
    <property type="match status" value="1"/>
</dbReference>
<protein>
    <submittedName>
        <fullName evidence="24">PKD2-2</fullName>
    </submittedName>
</protein>
<feature type="transmembrane region" description="Helical" evidence="22">
    <location>
        <begin position="100"/>
        <end position="118"/>
    </location>
</feature>
<dbReference type="PRINTS" id="PR01433">
    <property type="entry name" value="POLYCYSTIN2"/>
</dbReference>
<dbReference type="Gene3D" id="1.10.238.10">
    <property type="entry name" value="EF-hand"/>
    <property type="match status" value="1"/>
</dbReference>
<evidence type="ECO:0000256" key="15">
    <source>
        <dbReference type="ARBA" id="ARBA00023180"/>
    </source>
</evidence>
<dbReference type="GO" id="GO:0050982">
    <property type="term" value="P:detection of mechanical stimulus"/>
    <property type="evidence" value="ECO:0007669"/>
    <property type="project" value="TreeGrafter"/>
</dbReference>
<dbReference type="InterPro" id="IPR046791">
    <property type="entry name" value="Polycystin_dom"/>
</dbReference>
<reference evidence="24" key="1">
    <citation type="journal article" date="2015" name="Elife">
        <title>Stem cells and fluid flow drive cyst formation in an invertebrate excretory organ.</title>
        <authorList>
            <person name="Thi-Kim Vu H."/>
            <person name="Rink J.C."/>
            <person name="McKinney S.A."/>
            <person name="McClain M."/>
            <person name="Lakshmanaperumal N."/>
            <person name="Alexander R."/>
            <person name="Sanchez Alvarado A."/>
        </authorList>
    </citation>
    <scope>NUCLEOTIDE SEQUENCE</scope>
</reference>
<evidence type="ECO:0000256" key="20">
    <source>
        <dbReference type="PIRSR" id="PIRSR603915-2"/>
    </source>
</evidence>
<evidence type="ECO:0000256" key="4">
    <source>
        <dbReference type="ARBA" id="ARBA00007200"/>
    </source>
</evidence>
<evidence type="ECO:0000256" key="5">
    <source>
        <dbReference type="ARBA" id="ARBA00022448"/>
    </source>
</evidence>
<dbReference type="FunFam" id="1.10.287.70:FF:000055">
    <property type="entry name" value="Polycystic kidney disease 2-like 1"/>
    <property type="match status" value="1"/>
</dbReference>
<keyword evidence="18" id="KW-0968">Cytoplasmic vesicle</keyword>
<evidence type="ECO:0000256" key="18">
    <source>
        <dbReference type="ARBA" id="ARBA00023329"/>
    </source>
</evidence>
<dbReference type="GO" id="GO:0005509">
    <property type="term" value="F:calcium ion binding"/>
    <property type="evidence" value="ECO:0007669"/>
    <property type="project" value="InterPro"/>
</dbReference>
<feature type="transmembrane region" description="Helical" evidence="22">
    <location>
        <begin position="384"/>
        <end position="402"/>
    </location>
</feature>
<keyword evidence="12 19" id="KW-0406">Ion transport</keyword>
<evidence type="ECO:0000256" key="8">
    <source>
        <dbReference type="ARBA" id="ARBA00022692"/>
    </source>
</evidence>
<evidence type="ECO:0000256" key="9">
    <source>
        <dbReference type="ARBA" id="ARBA00022837"/>
    </source>
</evidence>
<dbReference type="PANTHER" id="PTHR10877">
    <property type="entry name" value="POLYCYSTIN FAMILY MEMBER"/>
    <property type="match status" value="1"/>
</dbReference>
<keyword evidence="16" id="KW-0966">Cell projection</keyword>
<dbReference type="Pfam" id="PF20519">
    <property type="entry name" value="Polycystin_dom"/>
    <property type="match status" value="1"/>
</dbReference>
<evidence type="ECO:0000256" key="22">
    <source>
        <dbReference type="SAM" id="Phobius"/>
    </source>
</evidence>
<evidence type="ECO:0000256" key="2">
    <source>
        <dbReference type="ARBA" id="ARBA00004541"/>
    </source>
</evidence>
<accession>A0A0H3YKM7</accession>
<dbReference type="InterPro" id="IPR003915">
    <property type="entry name" value="PKD_2"/>
</dbReference>
<feature type="disulfide bond" evidence="20">
    <location>
        <begin position="206"/>
        <end position="219"/>
    </location>
</feature>
<dbReference type="Gene3D" id="1.10.287.70">
    <property type="match status" value="1"/>
</dbReference>
<dbReference type="Gene3D" id="1.20.5.340">
    <property type="match status" value="1"/>
</dbReference>
<keyword evidence="7 19" id="KW-0107">Calcium channel</keyword>
<feature type="transmembrane region" description="Helical" evidence="22">
    <location>
        <begin position="346"/>
        <end position="364"/>
    </location>
</feature>
<keyword evidence="19" id="KW-0479">Metal-binding</keyword>
<evidence type="ECO:0000256" key="16">
    <source>
        <dbReference type="ARBA" id="ARBA00023273"/>
    </source>
</evidence>
<name>A0A0H3YKM7_SCHMD</name>
<evidence type="ECO:0000256" key="13">
    <source>
        <dbReference type="ARBA" id="ARBA00023136"/>
    </source>
</evidence>
<evidence type="ECO:0000259" key="23">
    <source>
        <dbReference type="PROSITE" id="PS50222"/>
    </source>
</evidence>
<evidence type="ECO:0000313" key="24">
    <source>
        <dbReference type="EMBL" id="AKN21728.1"/>
    </source>
</evidence>
<dbReference type="Pfam" id="PF08016">
    <property type="entry name" value="PKD_channel"/>
    <property type="match status" value="1"/>
</dbReference>
<keyword evidence="8 22" id="KW-0812">Transmembrane</keyword>
<evidence type="ECO:0000256" key="21">
    <source>
        <dbReference type="SAM" id="Coils"/>
    </source>
</evidence>
<sequence>MHNYGMNKSRPPTADSRRVLWNDEDYVESEHMDNEPTAMEDQHQIENVYKTQAVTEEQKYSSNGCWWKFKRILRSLWATKLTEDTGENRELYIKTTVRELIIYVVFLTILMIIAFGMIDQVTFYYTKALKTLFLDEKFDDKEKSFTTVSTISNVWQYLFGPFLNGLYWDRWYNGQDITDDTDLVYYENQILGIPRIRQLKVRNNSCEIPKVFQGDMKHCYSEFSSENEDKNNFGLNNSTAWIYTSPESLNSSGYFSLFSEYHDGGFYQDLSRNKTITLQMLRSLFENSWVTLGTRVIFIDFTLYNPNINLFSVMRLIFEFPTIGGVKTSNEFRVVKLLRYISTFDYFIAACEVIFCLFIVYYIVEETIEIRKHKLAYFYEFWNWLDIVVIIISLVCAIFDIYRTASVQKLIQGLLSNENQFPAFDFLSYCQQQFNNAVAINLFIAWIKIFKYISFNKTMTQLSSTLTRSSKDLFGFAVMFFIIFFAFAELGYFIFGSQIEDFENLIKSALTQFRIILGDFDYQQLESAHRIIGPVYFILFTFFVFFVLINMFLAIITDTYAEVKAEIATQKNEFEMADYFRNTARNVLQLLQFKQQKIRDIQDAILNADINSDKKLDYDEWRNELKSRGYADAEIESVFVKYDKDGDRTLNLNEQKNLEGELNIEKELIEKDIEETKQFNGENSDYNKTNIDIDEYNILKRRVDRMEENISDIVLKLDKLLQNFSQLDKMKIDQSKVISSLLEALNNTEGIDEDERRNQIHNIINSELEKYNYSDTISIGNVSSASRPGTARSTRKD</sequence>
<evidence type="ECO:0000256" key="1">
    <source>
        <dbReference type="ARBA" id="ARBA00004138"/>
    </source>
</evidence>
<dbReference type="InterPro" id="IPR013122">
    <property type="entry name" value="PKD1_2_channel"/>
</dbReference>
<feature type="binding site" evidence="19">
    <location>
        <position position="654"/>
    </location>
    <ligand>
        <name>Ca(2+)</name>
        <dbReference type="ChEBI" id="CHEBI:29108"/>
        <label>2</label>
    </ligand>
</feature>
<dbReference type="PROSITE" id="PS50222">
    <property type="entry name" value="EF_HAND_2"/>
    <property type="match status" value="1"/>
</dbReference>
<keyword evidence="11 21" id="KW-0175">Coiled coil</keyword>
<evidence type="ECO:0000256" key="12">
    <source>
        <dbReference type="ARBA" id="ARBA00023065"/>
    </source>
</evidence>
<keyword evidence="13 22" id="KW-0472">Membrane</keyword>
<keyword evidence="19" id="KW-0109">Calcium transport</keyword>
<dbReference type="InterPro" id="IPR011992">
    <property type="entry name" value="EF-hand-dom_pair"/>
</dbReference>
<gene>
    <name evidence="24" type="primary">PKD2-2</name>
</gene>
<feature type="transmembrane region" description="Helical" evidence="22">
    <location>
        <begin position="473"/>
        <end position="495"/>
    </location>
</feature>
<organism evidence="24">
    <name type="scientific">Schmidtea mediterranea</name>
    <name type="common">Freshwater planarian flatworm</name>
    <dbReference type="NCBI Taxonomy" id="79327"/>
    <lineage>
        <taxon>Eukaryota</taxon>
        <taxon>Metazoa</taxon>
        <taxon>Spiralia</taxon>
        <taxon>Lophotrochozoa</taxon>
        <taxon>Platyhelminthes</taxon>
        <taxon>Rhabditophora</taxon>
        <taxon>Seriata</taxon>
        <taxon>Tricladida</taxon>
        <taxon>Continenticola</taxon>
        <taxon>Geoplanoidea</taxon>
        <taxon>Dugesiidae</taxon>
        <taxon>Schmidtea</taxon>
    </lineage>
</organism>
<dbReference type="SUPFAM" id="SSF81324">
    <property type="entry name" value="Voltage-gated potassium channels"/>
    <property type="match status" value="1"/>
</dbReference>
<proteinExistence type="evidence at transcript level"/>
<comment type="similarity">
    <text evidence="4">Belongs to the polycystin family.</text>
</comment>
<feature type="binding site" evidence="19">
    <location>
        <position position="643"/>
    </location>
    <ligand>
        <name>Ca(2+)</name>
        <dbReference type="ChEBI" id="CHEBI:29108"/>
        <label>2</label>
    </ligand>
</feature>
<keyword evidence="9 19" id="KW-0106">Calcium</keyword>
<keyword evidence="10 22" id="KW-1133">Transmembrane helix</keyword>
<dbReference type="InterPro" id="IPR018247">
    <property type="entry name" value="EF_Hand_1_Ca_BS"/>
</dbReference>
<feature type="domain" description="EF-hand" evidence="23">
    <location>
        <begin position="596"/>
        <end position="631"/>
    </location>
</feature>
<keyword evidence="14" id="KW-1015">Disulfide bond</keyword>
<evidence type="ECO:0000256" key="3">
    <source>
        <dbReference type="ARBA" id="ARBA00004651"/>
    </source>
</evidence>
<comment type="subcellular location">
    <subcellularLocation>
        <location evidence="3">Cell membrane</location>
        <topology evidence="3">Multi-pass membrane protein</topology>
    </subcellularLocation>
    <subcellularLocation>
        <location evidence="1">Cell projection</location>
        <location evidence="1">Cilium</location>
    </subcellularLocation>
    <subcellularLocation>
        <location evidence="2">Cytoplasmic vesicle</location>
    </subcellularLocation>
</comment>
<dbReference type="PROSITE" id="PS00018">
    <property type="entry name" value="EF_HAND_1"/>
    <property type="match status" value="1"/>
</dbReference>
<dbReference type="GO" id="GO:0031410">
    <property type="term" value="C:cytoplasmic vesicle"/>
    <property type="evidence" value="ECO:0007669"/>
    <property type="project" value="UniProtKB-SubCell"/>
</dbReference>
<evidence type="ECO:0000256" key="14">
    <source>
        <dbReference type="ARBA" id="ARBA00023157"/>
    </source>
</evidence>
<evidence type="ECO:0000256" key="19">
    <source>
        <dbReference type="PIRSR" id="PIRSR603915-1"/>
    </source>
</evidence>
<feature type="binding site" evidence="19">
    <location>
        <position position="645"/>
    </location>
    <ligand>
        <name>Ca(2+)</name>
        <dbReference type="ChEBI" id="CHEBI:29108"/>
        <label>2</label>
    </ligand>
</feature>
<dbReference type="SMART" id="SM00054">
    <property type="entry name" value="EFh"/>
    <property type="match status" value="2"/>
</dbReference>
<keyword evidence="15" id="KW-0325">Glycoprotein</keyword>
<evidence type="ECO:0000256" key="17">
    <source>
        <dbReference type="ARBA" id="ARBA00023303"/>
    </source>
</evidence>
<evidence type="ECO:0000256" key="11">
    <source>
        <dbReference type="ARBA" id="ARBA00023054"/>
    </source>
</evidence>
<keyword evidence="5" id="KW-0813">Transport</keyword>
<dbReference type="AlphaFoldDB" id="A0A0H3YKM7"/>
<dbReference type="InterPro" id="IPR002048">
    <property type="entry name" value="EF_hand_dom"/>
</dbReference>
<evidence type="ECO:0000256" key="7">
    <source>
        <dbReference type="ARBA" id="ARBA00022673"/>
    </source>
</evidence>
<evidence type="ECO:0000256" key="6">
    <source>
        <dbReference type="ARBA" id="ARBA00022475"/>
    </source>
</evidence>
<dbReference type="PANTHER" id="PTHR10877:SF183">
    <property type="entry name" value="AT14535P-RELATED"/>
    <property type="match status" value="1"/>
</dbReference>
<keyword evidence="17 19" id="KW-0407">Ion channel</keyword>
<dbReference type="EMBL" id="KT163778">
    <property type="protein sequence ID" value="AKN21728.1"/>
    <property type="molecule type" value="mRNA"/>
</dbReference>
<dbReference type="GO" id="GO:0005262">
    <property type="term" value="F:calcium channel activity"/>
    <property type="evidence" value="ECO:0007669"/>
    <property type="project" value="UniProtKB-KW"/>
</dbReference>
<dbReference type="GO" id="GO:0005929">
    <property type="term" value="C:cilium"/>
    <property type="evidence" value="ECO:0007669"/>
    <property type="project" value="UniProtKB-SubCell"/>
</dbReference>